<comment type="subcellular location">
    <subcellularLocation>
        <location evidence="2">Cell membrane</location>
    </subcellularLocation>
</comment>
<evidence type="ECO:0000256" key="2">
    <source>
        <dbReference type="ARBA" id="ARBA00004236"/>
    </source>
</evidence>
<proteinExistence type="predicted"/>
<dbReference type="SUPFAM" id="SSF55874">
    <property type="entry name" value="ATPase domain of HSP90 chaperone/DNA topoisomerase II/histidine kinase"/>
    <property type="match status" value="1"/>
</dbReference>
<keyword evidence="7 13" id="KW-0418">Kinase</keyword>
<dbReference type="Gene3D" id="3.30.565.10">
    <property type="entry name" value="Histidine kinase-like ATPase, C-terminal domain"/>
    <property type="match status" value="1"/>
</dbReference>
<evidence type="ECO:0000313" key="14">
    <source>
        <dbReference type="Proteomes" id="UP000280344"/>
    </source>
</evidence>
<keyword evidence="6 11" id="KW-0812">Transmembrane</keyword>
<dbReference type="InterPro" id="IPR004358">
    <property type="entry name" value="Sig_transdc_His_kin-like_C"/>
</dbReference>
<dbReference type="KEGG" id="flh:EJ997_00190"/>
<dbReference type="SMART" id="SM00388">
    <property type="entry name" value="HisKA"/>
    <property type="match status" value="1"/>
</dbReference>
<dbReference type="PRINTS" id="PR00344">
    <property type="entry name" value="BCTRLSENSOR"/>
</dbReference>
<dbReference type="InterPro" id="IPR003594">
    <property type="entry name" value="HATPase_dom"/>
</dbReference>
<keyword evidence="8 11" id="KW-1133">Transmembrane helix</keyword>
<dbReference type="Proteomes" id="UP000280344">
    <property type="component" value="Chromosome"/>
</dbReference>
<dbReference type="Pfam" id="PF00512">
    <property type="entry name" value="HisKA"/>
    <property type="match status" value="1"/>
</dbReference>
<name>A0A3Q9G2N9_9ACTO</name>
<dbReference type="SMART" id="SM00387">
    <property type="entry name" value="HATPase_c"/>
    <property type="match status" value="1"/>
</dbReference>
<dbReference type="EMBL" id="CP034593">
    <property type="protein sequence ID" value="AZQ75976.1"/>
    <property type="molecule type" value="Genomic_DNA"/>
</dbReference>
<evidence type="ECO:0000256" key="1">
    <source>
        <dbReference type="ARBA" id="ARBA00000085"/>
    </source>
</evidence>
<dbReference type="InterPro" id="IPR005467">
    <property type="entry name" value="His_kinase_dom"/>
</dbReference>
<evidence type="ECO:0000256" key="4">
    <source>
        <dbReference type="ARBA" id="ARBA00022553"/>
    </source>
</evidence>
<keyword evidence="4" id="KW-0597">Phosphoprotein</keyword>
<dbReference type="Pfam" id="PF02518">
    <property type="entry name" value="HATPase_c"/>
    <property type="match status" value="1"/>
</dbReference>
<dbReference type="EC" id="2.7.13.3" evidence="3"/>
<gene>
    <name evidence="13" type="ORF">EJ997_00190</name>
</gene>
<sequence>MRRRALRMTLLAVLLAVLILGVPMAIFGSTMLWNQEVANMRDQASSLTAIVDRRIDRGAEITPELVVGWGGDAGHPTNVTVFLPGGGQITGDRELSSNPLTVVERGVSGVVVQVQTDRGHIFRSIAGFILLVSIASIGALLAGALLAARQSRKLSAPLIYLAASAEQIGSGTVRPHLRKSGIEEIDLVSEELVRTADRMAGRLSAERQFAADASHQLRTPLTALSMRLDEIEMITEDDEVLEEVRACQDQVERLTGVVTELLKTSRSDSGGTTEAVNLSKIFDQQRDEWKKVFAKAKRELIFDGDEDVTVLATPGSLSQIVATLIENSVNYGDGDVTIGARRTANGKGIVITVSDEGKGVPEEIGDDIFKQGVSTGGSTGLGLPLALNLARADGGKLELTQNTPPVFSLTLNAVPTSLDPDKVLPQGALISMGSRRRRR</sequence>
<dbReference type="PANTHER" id="PTHR45436">
    <property type="entry name" value="SENSOR HISTIDINE KINASE YKOH"/>
    <property type="match status" value="1"/>
</dbReference>
<feature type="domain" description="Histidine kinase" evidence="12">
    <location>
        <begin position="212"/>
        <end position="415"/>
    </location>
</feature>
<dbReference type="InterPro" id="IPR036097">
    <property type="entry name" value="HisK_dim/P_sf"/>
</dbReference>
<keyword evidence="5" id="KW-0808">Transferase</keyword>
<dbReference type="CDD" id="cd00082">
    <property type="entry name" value="HisKA"/>
    <property type="match status" value="1"/>
</dbReference>
<dbReference type="InterPro" id="IPR036890">
    <property type="entry name" value="HATPase_C_sf"/>
</dbReference>
<reference evidence="13 14" key="1">
    <citation type="submission" date="2018-12" db="EMBL/GenBank/DDBJ databases">
        <title>Complete genome sequence of Flaviflexus sp. H23T48.</title>
        <authorList>
            <person name="Bae J.-W."/>
            <person name="Lee J.-Y."/>
        </authorList>
    </citation>
    <scope>NUCLEOTIDE SEQUENCE [LARGE SCALE GENOMIC DNA]</scope>
    <source>
        <strain evidence="13 14">H23T48</strain>
    </source>
</reference>
<dbReference type="RefSeq" id="WP_126702786.1">
    <property type="nucleotide sequence ID" value="NZ_CP034593.1"/>
</dbReference>
<dbReference type="SUPFAM" id="SSF47384">
    <property type="entry name" value="Homodimeric domain of signal transducing histidine kinase"/>
    <property type="match status" value="1"/>
</dbReference>
<dbReference type="GO" id="GO:0005886">
    <property type="term" value="C:plasma membrane"/>
    <property type="evidence" value="ECO:0007669"/>
    <property type="project" value="UniProtKB-SubCell"/>
</dbReference>
<evidence type="ECO:0000256" key="5">
    <source>
        <dbReference type="ARBA" id="ARBA00022679"/>
    </source>
</evidence>
<dbReference type="InterPro" id="IPR040868">
    <property type="entry name" value="DraK_HK_N"/>
</dbReference>
<evidence type="ECO:0000256" key="10">
    <source>
        <dbReference type="ARBA" id="ARBA00023136"/>
    </source>
</evidence>
<evidence type="ECO:0000256" key="11">
    <source>
        <dbReference type="SAM" id="Phobius"/>
    </source>
</evidence>
<evidence type="ECO:0000313" key="13">
    <source>
        <dbReference type="EMBL" id="AZQ75976.1"/>
    </source>
</evidence>
<dbReference type="Gene3D" id="1.10.287.130">
    <property type="match status" value="1"/>
</dbReference>
<evidence type="ECO:0000256" key="6">
    <source>
        <dbReference type="ARBA" id="ARBA00022692"/>
    </source>
</evidence>
<dbReference type="PANTHER" id="PTHR45436:SF5">
    <property type="entry name" value="SENSOR HISTIDINE KINASE TRCS"/>
    <property type="match status" value="1"/>
</dbReference>
<feature type="transmembrane region" description="Helical" evidence="11">
    <location>
        <begin position="125"/>
        <end position="148"/>
    </location>
</feature>
<dbReference type="PROSITE" id="PS50109">
    <property type="entry name" value="HIS_KIN"/>
    <property type="match status" value="1"/>
</dbReference>
<dbReference type="InterPro" id="IPR050428">
    <property type="entry name" value="TCS_sensor_his_kinase"/>
</dbReference>
<protein>
    <recommendedName>
        <fullName evidence="3">histidine kinase</fullName>
        <ecNumber evidence="3">2.7.13.3</ecNumber>
    </recommendedName>
</protein>
<dbReference type="OrthoDB" id="5499837at2"/>
<dbReference type="InterPro" id="IPR003661">
    <property type="entry name" value="HisK_dim/P_dom"/>
</dbReference>
<comment type="catalytic activity">
    <reaction evidence="1">
        <text>ATP + protein L-histidine = ADP + protein N-phospho-L-histidine.</text>
        <dbReference type="EC" id="2.7.13.3"/>
    </reaction>
</comment>
<evidence type="ECO:0000256" key="8">
    <source>
        <dbReference type="ARBA" id="ARBA00022989"/>
    </source>
</evidence>
<accession>A0A3Q9G2N9</accession>
<dbReference type="Pfam" id="PF18092">
    <property type="entry name" value="DraK_HK_N"/>
    <property type="match status" value="1"/>
</dbReference>
<keyword evidence="10 11" id="KW-0472">Membrane</keyword>
<keyword evidence="9" id="KW-0902">Two-component regulatory system</keyword>
<evidence type="ECO:0000256" key="7">
    <source>
        <dbReference type="ARBA" id="ARBA00022777"/>
    </source>
</evidence>
<evidence type="ECO:0000256" key="3">
    <source>
        <dbReference type="ARBA" id="ARBA00012438"/>
    </source>
</evidence>
<dbReference type="GO" id="GO:0000155">
    <property type="term" value="F:phosphorelay sensor kinase activity"/>
    <property type="evidence" value="ECO:0007669"/>
    <property type="project" value="InterPro"/>
</dbReference>
<keyword evidence="14" id="KW-1185">Reference proteome</keyword>
<evidence type="ECO:0000256" key="9">
    <source>
        <dbReference type="ARBA" id="ARBA00023012"/>
    </source>
</evidence>
<organism evidence="13 14">
    <name type="scientific">Flaviflexus ciconiae</name>
    <dbReference type="NCBI Taxonomy" id="2496867"/>
    <lineage>
        <taxon>Bacteria</taxon>
        <taxon>Bacillati</taxon>
        <taxon>Actinomycetota</taxon>
        <taxon>Actinomycetes</taxon>
        <taxon>Actinomycetales</taxon>
        <taxon>Actinomycetaceae</taxon>
        <taxon>Flaviflexus</taxon>
    </lineage>
</organism>
<dbReference type="AlphaFoldDB" id="A0A3Q9G2N9"/>
<evidence type="ECO:0000259" key="12">
    <source>
        <dbReference type="PROSITE" id="PS50109"/>
    </source>
</evidence>